<dbReference type="Pfam" id="PF00072">
    <property type="entry name" value="Response_reg"/>
    <property type="match status" value="1"/>
</dbReference>
<dbReference type="CDD" id="cd00009">
    <property type="entry name" value="AAA"/>
    <property type="match status" value="1"/>
</dbReference>
<dbReference type="Gene3D" id="3.40.50.2300">
    <property type="match status" value="1"/>
</dbReference>
<keyword evidence="4" id="KW-0805">Transcription regulation</keyword>
<dbReference type="InterPro" id="IPR002078">
    <property type="entry name" value="Sigma_54_int"/>
</dbReference>
<dbReference type="Pfam" id="PF00158">
    <property type="entry name" value="Sigma54_activat"/>
    <property type="match status" value="1"/>
</dbReference>
<dbReference type="PROSITE" id="PS50110">
    <property type="entry name" value="RESPONSE_REGULATORY"/>
    <property type="match status" value="1"/>
</dbReference>
<dbReference type="Gene3D" id="1.10.8.60">
    <property type="match status" value="1"/>
</dbReference>
<name>A0A382HCG7_9ZZZZ</name>
<dbReference type="PROSITE" id="PS50045">
    <property type="entry name" value="SIGMA54_INTERACT_4"/>
    <property type="match status" value="1"/>
</dbReference>
<keyword evidence="3" id="KW-0067">ATP-binding</keyword>
<dbReference type="GO" id="GO:0006355">
    <property type="term" value="P:regulation of DNA-templated transcription"/>
    <property type="evidence" value="ECO:0007669"/>
    <property type="project" value="InterPro"/>
</dbReference>
<dbReference type="PANTHER" id="PTHR32071">
    <property type="entry name" value="TRANSCRIPTIONAL REGULATORY PROTEIN"/>
    <property type="match status" value="1"/>
</dbReference>
<evidence type="ECO:0000256" key="5">
    <source>
        <dbReference type="ARBA" id="ARBA00023163"/>
    </source>
</evidence>
<dbReference type="InterPro" id="IPR011006">
    <property type="entry name" value="CheY-like_superfamily"/>
</dbReference>
<feature type="domain" description="Sigma-54 factor interaction" evidence="6">
    <location>
        <begin position="146"/>
        <end position="368"/>
    </location>
</feature>
<protein>
    <recommendedName>
        <fullName evidence="9">Sigma-54-dependent Fis family transcriptional regulator</fullName>
    </recommendedName>
</protein>
<dbReference type="SUPFAM" id="SSF52540">
    <property type="entry name" value="P-loop containing nucleoside triphosphate hydrolases"/>
    <property type="match status" value="1"/>
</dbReference>
<evidence type="ECO:0000256" key="2">
    <source>
        <dbReference type="ARBA" id="ARBA00022741"/>
    </source>
</evidence>
<keyword evidence="5" id="KW-0804">Transcription</keyword>
<keyword evidence="2" id="KW-0547">Nucleotide-binding</keyword>
<accession>A0A382HCG7</accession>
<evidence type="ECO:0000259" key="7">
    <source>
        <dbReference type="PROSITE" id="PS50110"/>
    </source>
</evidence>
<dbReference type="InterPro" id="IPR058031">
    <property type="entry name" value="AAA_lid_NorR"/>
</dbReference>
<evidence type="ECO:0000313" key="8">
    <source>
        <dbReference type="EMBL" id="SVB84849.1"/>
    </source>
</evidence>
<sequence>MPKQQAEILIADDEIFIREGLQEALQKNGYAIETVADGHQARQLLAERDFHLIILDLRMPGPSGMDLLQEIGRQKSDTQCIILTAHGNVSTAVEAMRMGAYDFLTKPVDLDHLRLMVDRALDRFELVTENRKLHNRLEKDSPFRRLVRLSPAMQAATATITQVAQSDVPVLLRGETGVGKDLVARSIHERSKRREAPFVAVNCGGFTEELFSSELFGHKRGAFTGAHADRPGRFALAESGTLFLDEIGEVPIKNQVELLRVLESHEFQPLGDPQVHRAEVRIIAATNRDLEGAVASNAFREDLYYRLNVAPIDIPPLRNRQEDIPILIEMCLDEACRAQDQTPKKVSPETMEFLLAHTWPGNVRELRN</sequence>
<dbReference type="PANTHER" id="PTHR32071:SF122">
    <property type="entry name" value="SIGMA FACTOR"/>
    <property type="match status" value="1"/>
</dbReference>
<dbReference type="EMBL" id="UINC01060392">
    <property type="protein sequence ID" value="SVB84849.1"/>
    <property type="molecule type" value="Genomic_DNA"/>
</dbReference>
<evidence type="ECO:0000256" key="1">
    <source>
        <dbReference type="ARBA" id="ARBA00022553"/>
    </source>
</evidence>
<dbReference type="Gene3D" id="3.40.50.300">
    <property type="entry name" value="P-loop containing nucleotide triphosphate hydrolases"/>
    <property type="match status" value="1"/>
</dbReference>
<dbReference type="InterPro" id="IPR025662">
    <property type="entry name" value="Sigma_54_int_dom_ATP-bd_1"/>
</dbReference>
<dbReference type="InterPro" id="IPR027417">
    <property type="entry name" value="P-loop_NTPase"/>
</dbReference>
<evidence type="ECO:0000256" key="4">
    <source>
        <dbReference type="ARBA" id="ARBA00023015"/>
    </source>
</evidence>
<dbReference type="GO" id="GO:0000160">
    <property type="term" value="P:phosphorelay signal transduction system"/>
    <property type="evidence" value="ECO:0007669"/>
    <property type="project" value="InterPro"/>
</dbReference>
<organism evidence="8">
    <name type="scientific">marine metagenome</name>
    <dbReference type="NCBI Taxonomy" id="408172"/>
    <lineage>
        <taxon>unclassified sequences</taxon>
        <taxon>metagenomes</taxon>
        <taxon>ecological metagenomes</taxon>
    </lineage>
</organism>
<gene>
    <name evidence="8" type="ORF">METZ01_LOCUS237703</name>
</gene>
<dbReference type="FunFam" id="3.40.50.300:FF:000006">
    <property type="entry name" value="DNA-binding transcriptional regulator NtrC"/>
    <property type="match status" value="1"/>
</dbReference>
<proteinExistence type="predicted"/>
<dbReference type="PROSITE" id="PS00675">
    <property type="entry name" value="SIGMA54_INTERACT_1"/>
    <property type="match status" value="1"/>
</dbReference>
<evidence type="ECO:0000256" key="3">
    <source>
        <dbReference type="ARBA" id="ARBA00022840"/>
    </source>
</evidence>
<dbReference type="SMART" id="SM00382">
    <property type="entry name" value="AAA"/>
    <property type="match status" value="1"/>
</dbReference>
<dbReference type="AlphaFoldDB" id="A0A382HCG7"/>
<dbReference type="InterPro" id="IPR003593">
    <property type="entry name" value="AAA+_ATPase"/>
</dbReference>
<dbReference type="PROSITE" id="PS00688">
    <property type="entry name" value="SIGMA54_INTERACT_3"/>
    <property type="match status" value="1"/>
</dbReference>
<reference evidence="8" key="1">
    <citation type="submission" date="2018-05" db="EMBL/GenBank/DDBJ databases">
        <authorList>
            <person name="Lanie J.A."/>
            <person name="Ng W.-L."/>
            <person name="Kazmierczak K.M."/>
            <person name="Andrzejewski T.M."/>
            <person name="Davidsen T.M."/>
            <person name="Wayne K.J."/>
            <person name="Tettelin H."/>
            <person name="Glass J.I."/>
            <person name="Rusch D."/>
            <person name="Podicherti R."/>
            <person name="Tsui H.-C.T."/>
            <person name="Winkler M.E."/>
        </authorList>
    </citation>
    <scope>NUCLEOTIDE SEQUENCE</scope>
</reference>
<feature type="domain" description="Response regulatory" evidence="7">
    <location>
        <begin position="7"/>
        <end position="121"/>
    </location>
</feature>
<dbReference type="FunFam" id="3.40.50.2300:FF:000018">
    <property type="entry name" value="DNA-binding transcriptional regulator NtrC"/>
    <property type="match status" value="1"/>
</dbReference>
<dbReference type="InterPro" id="IPR001789">
    <property type="entry name" value="Sig_transdc_resp-reg_receiver"/>
</dbReference>
<dbReference type="GO" id="GO:0005524">
    <property type="term" value="F:ATP binding"/>
    <property type="evidence" value="ECO:0007669"/>
    <property type="project" value="UniProtKB-KW"/>
</dbReference>
<dbReference type="SMART" id="SM00448">
    <property type="entry name" value="REC"/>
    <property type="match status" value="1"/>
</dbReference>
<feature type="non-terminal residue" evidence="8">
    <location>
        <position position="368"/>
    </location>
</feature>
<dbReference type="SUPFAM" id="SSF52172">
    <property type="entry name" value="CheY-like"/>
    <property type="match status" value="1"/>
</dbReference>
<dbReference type="InterPro" id="IPR025944">
    <property type="entry name" value="Sigma_54_int_dom_CS"/>
</dbReference>
<keyword evidence="1" id="KW-0597">Phosphoprotein</keyword>
<evidence type="ECO:0000259" key="6">
    <source>
        <dbReference type="PROSITE" id="PS50045"/>
    </source>
</evidence>
<evidence type="ECO:0008006" key="9">
    <source>
        <dbReference type="Google" id="ProtNLM"/>
    </source>
</evidence>
<dbReference type="Pfam" id="PF25601">
    <property type="entry name" value="AAA_lid_14"/>
    <property type="match status" value="1"/>
</dbReference>